<evidence type="ECO:0000256" key="13">
    <source>
        <dbReference type="ARBA" id="ARBA00023136"/>
    </source>
</evidence>
<dbReference type="GO" id="GO:0005886">
    <property type="term" value="C:plasma membrane"/>
    <property type="evidence" value="ECO:0007669"/>
    <property type="project" value="UniProtKB-SubCell"/>
</dbReference>
<evidence type="ECO:0000256" key="14">
    <source>
        <dbReference type="ARBA" id="ARBA00024688"/>
    </source>
</evidence>
<dbReference type="Gene3D" id="1.10.287.90">
    <property type="match status" value="1"/>
</dbReference>
<protein>
    <recommendedName>
        <fullName evidence="18">Cytochrome c oxidase subunit 2</fullName>
        <ecNumber evidence="18">7.1.1.9</ecNumber>
    </recommendedName>
</protein>
<evidence type="ECO:0000256" key="8">
    <source>
        <dbReference type="ARBA" id="ARBA00022967"/>
    </source>
</evidence>
<dbReference type="Gene3D" id="2.60.40.420">
    <property type="entry name" value="Cupredoxins - blue copper proteins"/>
    <property type="match status" value="1"/>
</dbReference>
<dbReference type="SUPFAM" id="SSF81464">
    <property type="entry name" value="Cytochrome c oxidase subunit II-like, transmembrane region"/>
    <property type="match status" value="1"/>
</dbReference>
<evidence type="ECO:0000256" key="9">
    <source>
        <dbReference type="ARBA" id="ARBA00022982"/>
    </source>
</evidence>
<reference evidence="24 26" key="2">
    <citation type="submission" date="2014-01" db="EMBL/GenBank/DDBJ databases">
        <title>Draft genome sequencing of Bacillus alcalophilus CGMCC 1.3604.</title>
        <authorList>
            <person name="Yang J."/>
            <person name="Diao L."/>
            <person name="Yang S."/>
        </authorList>
    </citation>
    <scope>NUCLEOTIDE SEQUENCE [LARGE SCALE GENOMIC DNA]</scope>
    <source>
        <strain evidence="24 26">CGMCC 1.3604</strain>
    </source>
</reference>
<dbReference type="InterPro" id="IPR008972">
    <property type="entry name" value="Cupredoxin"/>
</dbReference>
<dbReference type="Pfam" id="PF00116">
    <property type="entry name" value="COX2"/>
    <property type="match status" value="1"/>
</dbReference>
<dbReference type="InterPro" id="IPR009056">
    <property type="entry name" value="Cyt_c-like_dom"/>
</dbReference>
<evidence type="ECO:0000256" key="10">
    <source>
        <dbReference type="ARBA" id="ARBA00022989"/>
    </source>
</evidence>
<dbReference type="EC" id="7.1.1.9" evidence="18"/>
<comment type="cofactor">
    <cofactor evidence="18">
        <name>Cu cation</name>
        <dbReference type="ChEBI" id="CHEBI:23378"/>
    </cofactor>
    <text evidence="18">Binds a copper A center.</text>
</comment>
<keyword evidence="6 17" id="KW-0812">Transmembrane</keyword>
<evidence type="ECO:0000259" key="20">
    <source>
        <dbReference type="PROSITE" id="PS50857"/>
    </source>
</evidence>
<dbReference type="SUPFAM" id="SSF46626">
    <property type="entry name" value="Cytochrome c"/>
    <property type="match status" value="1"/>
</dbReference>
<evidence type="ECO:0000256" key="16">
    <source>
        <dbReference type="PROSITE-ProRule" id="PRU00433"/>
    </source>
</evidence>
<feature type="domain" description="Cytochrome oxidase subunit II transmembrane region profile" evidence="21">
    <location>
        <begin position="22"/>
        <end position="119"/>
    </location>
</feature>
<keyword evidence="4 16" id="KW-0349">Heme</keyword>
<feature type="transmembrane region" description="Helical" evidence="19">
    <location>
        <begin position="91"/>
        <end position="116"/>
    </location>
</feature>
<comment type="catalytic activity">
    <reaction evidence="15 18">
        <text>4 Fe(II)-[cytochrome c] + O2 + 8 H(+)(in) = 4 Fe(III)-[cytochrome c] + 2 H2O + 4 H(+)(out)</text>
        <dbReference type="Rhea" id="RHEA:11436"/>
        <dbReference type="Rhea" id="RHEA-COMP:10350"/>
        <dbReference type="Rhea" id="RHEA-COMP:14399"/>
        <dbReference type="ChEBI" id="CHEBI:15377"/>
        <dbReference type="ChEBI" id="CHEBI:15378"/>
        <dbReference type="ChEBI" id="CHEBI:15379"/>
        <dbReference type="ChEBI" id="CHEBI:29033"/>
        <dbReference type="ChEBI" id="CHEBI:29034"/>
        <dbReference type="EC" id="7.1.1.9"/>
    </reaction>
</comment>
<dbReference type="SUPFAM" id="SSF49503">
    <property type="entry name" value="Cupredoxins"/>
    <property type="match status" value="1"/>
</dbReference>
<proteinExistence type="inferred from homology"/>
<dbReference type="InterPro" id="IPR011759">
    <property type="entry name" value="Cyt_c_oxidase_su2_TM_dom"/>
</dbReference>
<dbReference type="GO" id="GO:0004129">
    <property type="term" value="F:cytochrome-c oxidase activity"/>
    <property type="evidence" value="ECO:0007669"/>
    <property type="project" value="UniProtKB-EC"/>
</dbReference>
<evidence type="ECO:0000256" key="15">
    <source>
        <dbReference type="ARBA" id="ARBA00047816"/>
    </source>
</evidence>
<evidence type="ECO:0000259" key="21">
    <source>
        <dbReference type="PROSITE" id="PS50999"/>
    </source>
</evidence>
<evidence type="ECO:0000256" key="7">
    <source>
        <dbReference type="ARBA" id="ARBA00022723"/>
    </source>
</evidence>
<dbReference type="PANTHER" id="PTHR22888">
    <property type="entry name" value="CYTOCHROME C OXIDASE, SUBUNIT II"/>
    <property type="match status" value="1"/>
</dbReference>
<gene>
    <name evidence="24" type="ORF">AJ85_09120</name>
    <name evidence="23" type="ORF">BALCAV_0201810</name>
</gene>
<evidence type="ECO:0000256" key="18">
    <source>
        <dbReference type="RuleBase" id="RU004024"/>
    </source>
</evidence>
<feature type="transmembrane region" description="Helical" evidence="19">
    <location>
        <begin position="48"/>
        <end position="70"/>
    </location>
</feature>
<name>A0A094YZ64_ALKAL</name>
<sequence>MKRWKTAWRFLPFSLLLLLLAGCGEENLTALDPKGPQAEWLLDNMLLSLYIMAFVTVVVFAIFFIILAKFRRKPGDDEIPKQVHGNTALEITWTVIPIILLVILAVPTISGTFMMADMEPDPVAGEDTVVIKVTGHQFWWQFDYENEGFTAGQDVYIPVGEKVLFELHAQDVIHSFWVPALGGKIDTVPGITNEMWLEASYDGVYKGKCAELCGPAHALMDFKLIALERDEYDAWVAGMQEGPEEPQEVIAQEGRELFGADGLGCIGCHAIGGSGTAAGPTLTNFADREVFAGYLDMDDDEMLAKWIRDPESLKQGNNMASAPYLSHDISDDEMEALIAYLRTLTILDNE</sequence>
<dbReference type="InterPro" id="IPR045187">
    <property type="entry name" value="CcO_II"/>
</dbReference>
<keyword evidence="25" id="KW-1185">Reference proteome</keyword>
<dbReference type="AlphaFoldDB" id="A0A094YZ64"/>
<keyword evidence="3 17" id="KW-0813">Transport</keyword>
<keyword evidence="10 19" id="KW-1133">Transmembrane helix</keyword>
<dbReference type="PROSITE" id="PS00078">
    <property type="entry name" value="COX2"/>
    <property type="match status" value="1"/>
</dbReference>
<evidence type="ECO:0000256" key="17">
    <source>
        <dbReference type="RuleBase" id="RU000456"/>
    </source>
</evidence>
<comment type="similarity">
    <text evidence="2 17">Belongs to the cytochrome c oxidase subunit 2 family.</text>
</comment>
<keyword evidence="11 16" id="KW-0408">Iron</keyword>
<dbReference type="GO" id="GO:0016491">
    <property type="term" value="F:oxidoreductase activity"/>
    <property type="evidence" value="ECO:0007669"/>
    <property type="project" value="InterPro"/>
</dbReference>
<evidence type="ECO:0000256" key="12">
    <source>
        <dbReference type="ARBA" id="ARBA00023008"/>
    </source>
</evidence>
<dbReference type="PROSITE" id="PS50999">
    <property type="entry name" value="COX2_TM"/>
    <property type="match status" value="1"/>
</dbReference>
<keyword evidence="5 17" id="KW-0679">Respiratory chain</keyword>
<dbReference type="eggNOG" id="COG2010">
    <property type="taxonomic scope" value="Bacteria"/>
</dbReference>
<keyword evidence="9 17" id="KW-0249">Electron transport</keyword>
<evidence type="ECO:0000256" key="2">
    <source>
        <dbReference type="ARBA" id="ARBA00007866"/>
    </source>
</evidence>
<dbReference type="PROSITE" id="PS51257">
    <property type="entry name" value="PROKAR_LIPOPROTEIN"/>
    <property type="match status" value="1"/>
</dbReference>
<comment type="caution">
    <text evidence="23">The sequence shown here is derived from an EMBL/GenBank/DDBJ whole genome shotgun (WGS) entry which is preliminary data.</text>
</comment>
<feature type="domain" description="Cytochrome c" evidence="22">
    <location>
        <begin position="249"/>
        <end position="345"/>
    </location>
</feature>
<comment type="subcellular location">
    <subcellularLocation>
        <location evidence="17">Cell membrane</location>
        <topology evidence="17">Multi-pass membrane protein</topology>
    </subcellularLocation>
    <subcellularLocation>
        <location evidence="1">Membrane</location>
        <topology evidence="1">Multi-pass membrane protein</topology>
    </subcellularLocation>
</comment>
<dbReference type="InterPro" id="IPR002429">
    <property type="entry name" value="CcO_II-like_C"/>
</dbReference>
<evidence type="ECO:0000256" key="6">
    <source>
        <dbReference type="ARBA" id="ARBA00022692"/>
    </source>
</evidence>
<dbReference type="NCBIfam" id="TIGR02866">
    <property type="entry name" value="CoxB"/>
    <property type="match status" value="1"/>
</dbReference>
<evidence type="ECO:0000256" key="5">
    <source>
        <dbReference type="ARBA" id="ARBA00022660"/>
    </source>
</evidence>
<dbReference type="InterPro" id="IPR001505">
    <property type="entry name" value="Copper_CuA"/>
</dbReference>
<evidence type="ECO:0000313" key="23">
    <source>
        <dbReference type="EMBL" id="KGA98837.1"/>
    </source>
</evidence>
<dbReference type="OrthoDB" id="9781261at2"/>
<evidence type="ECO:0000256" key="19">
    <source>
        <dbReference type="SAM" id="Phobius"/>
    </source>
</evidence>
<evidence type="ECO:0000313" key="24">
    <source>
        <dbReference type="EMBL" id="THG90721.1"/>
    </source>
</evidence>
<evidence type="ECO:0000259" key="22">
    <source>
        <dbReference type="PROSITE" id="PS51007"/>
    </source>
</evidence>
<dbReference type="STRING" id="1218173.BALCAV_0201810"/>
<dbReference type="InterPro" id="IPR036909">
    <property type="entry name" value="Cyt_c-like_dom_sf"/>
</dbReference>
<keyword evidence="7 16" id="KW-0479">Metal-binding</keyword>
<evidence type="ECO:0000256" key="1">
    <source>
        <dbReference type="ARBA" id="ARBA00004141"/>
    </source>
</evidence>
<dbReference type="PROSITE" id="PS51007">
    <property type="entry name" value="CYTC"/>
    <property type="match status" value="1"/>
</dbReference>
<dbReference type="GO" id="GO:0042773">
    <property type="term" value="P:ATP synthesis coupled electron transport"/>
    <property type="evidence" value="ECO:0007669"/>
    <property type="project" value="TreeGrafter"/>
</dbReference>
<dbReference type="InterPro" id="IPR014222">
    <property type="entry name" value="Cyt_c_oxidase_su2"/>
</dbReference>
<keyword evidence="12 18" id="KW-0186">Copper</keyword>
<dbReference type="GO" id="GO:0020037">
    <property type="term" value="F:heme binding"/>
    <property type="evidence" value="ECO:0007669"/>
    <property type="project" value="InterPro"/>
</dbReference>
<dbReference type="Proteomes" id="UP000002754">
    <property type="component" value="Unassembled WGS sequence"/>
</dbReference>
<evidence type="ECO:0000256" key="3">
    <source>
        <dbReference type="ARBA" id="ARBA00022448"/>
    </source>
</evidence>
<keyword evidence="8" id="KW-1278">Translocase</keyword>
<feature type="domain" description="Cytochrome oxidase subunit II copper A binding" evidence="20">
    <location>
        <begin position="126"/>
        <end position="238"/>
    </location>
</feature>
<comment type="function">
    <text evidence="14 18">Subunits I and II form the functional core of the enzyme complex. Electrons originating in cytochrome c are transferred via heme a and Cu(A) to the binuclear center formed by heme a3 and Cu(B).</text>
</comment>
<dbReference type="EMBL" id="JALP01000123">
    <property type="protein sequence ID" value="THG90721.1"/>
    <property type="molecule type" value="Genomic_DNA"/>
</dbReference>
<dbReference type="Pfam" id="PF02790">
    <property type="entry name" value="COX2_TM"/>
    <property type="match status" value="1"/>
</dbReference>
<dbReference type="Proteomes" id="UP000297014">
    <property type="component" value="Unassembled WGS sequence"/>
</dbReference>
<keyword evidence="13 19" id="KW-0472">Membrane</keyword>
<evidence type="ECO:0000256" key="11">
    <source>
        <dbReference type="ARBA" id="ARBA00023004"/>
    </source>
</evidence>
<accession>A0A094YZ64</accession>
<dbReference type="EMBL" id="ALPT02000004">
    <property type="protein sequence ID" value="KGA98837.1"/>
    <property type="molecule type" value="Genomic_DNA"/>
</dbReference>
<dbReference type="eggNOG" id="COG1622">
    <property type="taxonomic scope" value="Bacteria"/>
</dbReference>
<evidence type="ECO:0000313" key="26">
    <source>
        <dbReference type="Proteomes" id="UP000297014"/>
    </source>
</evidence>
<dbReference type="InterPro" id="IPR036257">
    <property type="entry name" value="Cyt_c_oxidase_su2_TM_sf"/>
</dbReference>
<evidence type="ECO:0000256" key="4">
    <source>
        <dbReference type="ARBA" id="ARBA00022617"/>
    </source>
</evidence>
<dbReference type="RefSeq" id="WP_003321082.1">
    <property type="nucleotide sequence ID" value="NZ_ALPT02000004.1"/>
</dbReference>
<dbReference type="CDD" id="cd04213">
    <property type="entry name" value="CuRO_CcO_Caa3_II"/>
    <property type="match status" value="1"/>
</dbReference>
<evidence type="ECO:0000313" key="25">
    <source>
        <dbReference type="Proteomes" id="UP000002754"/>
    </source>
</evidence>
<dbReference type="Pfam" id="PF00034">
    <property type="entry name" value="Cytochrom_C"/>
    <property type="match status" value="1"/>
</dbReference>
<dbReference type="PROSITE" id="PS50857">
    <property type="entry name" value="COX2_CUA"/>
    <property type="match status" value="1"/>
</dbReference>
<dbReference type="GO" id="GO:0005507">
    <property type="term" value="F:copper ion binding"/>
    <property type="evidence" value="ECO:0007669"/>
    <property type="project" value="InterPro"/>
</dbReference>
<dbReference type="PRINTS" id="PR01166">
    <property type="entry name" value="CYCOXIDASEII"/>
</dbReference>
<organism evidence="23 25">
    <name type="scientific">Alkalihalobacillus alcalophilus ATCC 27647 = CGMCC 1.3604</name>
    <dbReference type="NCBI Taxonomy" id="1218173"/>
    <lineage>
        <taxon>Bacteria</taxon>
        <taxon>Bacillati</taxon>
        <taxon>Bacillota</taxon>
        <taxon>Bacilli</taxon>
        <taxon>Bacillales</taxon>
        <taxon>Bacillaceae</taxon>
        <taxon>Alkalihalobacillus</taxon>
    </lineage>
</organism>
<dbReference type="PANTHER" id="PTHR22888:SF10">
    <property type="entry name" value="CYTOCHROME C OXIDASE SUBUNIT 2"/>
    <property type="match status" value="1"/>
</dbReference>
<dbReference type="InterPro" id="IPR034236">
    <property type="entry name" value="CuRO_CcO_Caa3_II"/>
</dbReference>
<reference evidence="23 25" key="1">
    <citation type="journal article" date="2014" name="Genome Announc.">
        <title>Draft Genome Sequence of Bacillus alcalophilus AV1934, a Classic Alkaliphile Isolated from Human Feces in 1934.</title>
        <authorList>
            <person name="Attie O."/>
            <person name="Jayaprakash A."/>
            <person name="Shah H."/>
            <person name="Paulsen I.T."/>
            <person name="Morino M."/>
            <person name="Takahashi Y."/>
            <person name="Narumi I."/>
            <person name="Sachidanandam R."/>
            <person name="Satoh K."/>
            <person name="Ito M."/>
            <person name="Krulwich T.A."/>
        </authorList>
    </citation>
    <scope>NUCLEOTIDE SEQUENCE [LARGE SCALE GENOMIC DNA]</scope>
    <source>
        <strain evidence="23 25">AV1934</strain>
    </source>
</reference>